<evidence type="ECO:0000256" key="9">
    <source>
        <dbReference type="ARBA" id="ARBA00023295"/>
    </source>
</evidence>
<evidence type="ECO:0000256" key="7">
    <source>
        <dbReference type="ARBA" id="ARBA00023157"/>
    </source>
</evidence>
<dbReference type="Pfam" id="PF00295">
    <property type="entry name" value="Glyco_hydro_28"/>
    <property type="match status" value="1"/>
</dbReference>
<evidence type="ECO:0000256" key="6">
    <source>
        <dbReference type="ARBA" id="ARBA00022801"/>
    </source>
</evidence>
<proteinExistence type="inferred from homology"/>
<dbReference type="PANTHER" id="PTHR31736:SF11">
    <property type="entry name" value="EXOPOLYGALACTURONASE C-RELATED"/>
    <property type="match status" value="1"/>
</dbReference>
<evidence type="ECO:0000256" key="13">
    <source>
        <dbReference type="ARBA" id="ARBA00041474"/>
    </source>
</evidence>
<comment type="similarity">
    <text evidence="2 16">Belongs to the glycosyl hydrolase 28 family.</text>
</comment>
<dbReference type="InterPro" id="IPR011050">
    <property type="entry name" value="Pectin_lyase_fold/virulence"/>
</dbReference>
<keyword evidence="10" id="KW-0961">Cell wall biogenesis/degradation</keyword>
<evidence type="ECO:0000256" key="12">
    <source>
        <dbReference type="ARBA" id="ARBA00038933"/>
    </source>
</evidence>
<dbReference type="GO" id="GO:0071555">
    <property type="term" value="P:cell wall organization"/>
    <property type="evidence" value="ECO:0007669"/>
    <property type="project" value="UniProtKB-KW"/>
</dbReference>
<keyword evidence="8" id="KW-0325">Glycoprotein</keyword>
<evidence type="ECO:0000313" key="19">
    <source>
        <dbReference type="Proteomes" id="UP001221757"/>
    </source>
</evidence>
<evidence type="ECO:0000256" key="4">
    <source>
        <dbReference type="ARBA" id="ARBA00022729"/>
    </source>
</evidence>
<name>A0AAD7D0W8_MYCRO</name>
<dbReference type="EMBL" id="JARKIE010000166">
    <property type="protein sequence ID" value="KAJ7672766.1"/>
    <property type="molecule type" value="Genomic_DNA"/>
</dbReference>
<evidence type="ECO:0000256" key="8">
    <source>
        <dbReference type="ARBA" id="ARBA00023180"/>
    </source>
</evidence>
<comment type="function">
    <text evidence="11">Specific in hydrolyzing the terminal glycosidic bond of polygalacturonic acid and oligogalacturonates.</text>
</comment>
<evidence type="ECO:0000256" key="10">
    <source>
        <dbReference type="ARBA" id="ARBA00023316"/>
    </source>
</evidence>
<feature type="signal peptide" evidence="17">
    <location>
        <begin position="1"/>
        <end position="20"/>
    </location>
</feature>
<dbReference type="GO" id="GO:0047911">
    <property type="term" value="F:galacturan 1,4-alpha-galacturonidase activity"/>
    <property type="evidence" value="ECO:0007669"/>
    <property type="project" value="UniProtKB-EC"/>
</dbReference>
<feature type="chain" id="PRO_5042290455" description="galacturonan 1,4-alpha-galacturonidase" evidence="17">
    <location>
        <begin position="21"/>
        <end position="406"/>
    </location>
</feature>
<keyword evidence="6 16" id="KW-0378">Hydrolase</keyword>
<dbReference type="GO" id="GO:0005576">
    <property type="term" value="C:extracellular region"/>
    <property type="evidence" value="ECO:0007669"/>
    <property type="project" value="UniProtKB-SubCell"/>
</dbReference>
<evidence type="ECO:0000256" key="1">
    <source>
        <dbReference type="ARBA" id="ARBA00004613"/>
    </source>
</evidence>
<keyword evidence="3" id="KW-0964">Secreted</keyword>
<evidence type="ECO:0000256" key="16">
    <source>
        <dbReference type="RuleBase" id="RU361169"/>
    </source>
</evidence>
<evidence type="ECO:0000256" key="14">
    <source>
        <dbReference type="ARBA" id="ARBA00042262"/>
    </source>
</evidence>
<sequence>MLTPIPLLAFTLLSIHQVLGWTTFVVPHNLSGGDDMPPLTAAFVSSNGTTRDLAVNSTIIFKKGITYNFFSAIRLPVLHNVEIRIEGNMSYLEDIAALQAVVAAKEYPGAMMTFTGGTNVTLRGTIDPEWGWIDGHGQAWWDATEQTNRPHGIWFHNINGGIIRDMKIYKPVGWNYQTDGSSNVHVFGNTILAKSDTDLRPIPSPGFNAQGTNQLFENNYVVNGDDCITITNEAVNITFRNAYYEGSHGLSTTIGSSSNNSFAMGENFLYKSGLYGARFKSWTGGPGLTRNVTYRNIRFVDTVFPIYVTQNYFDQETSTRPVIPANPDPNNATHIEDFLFENFSGTIRDIGPKEGSCITDPCWTKNIVATTESGGEVDVMCNATDVTNDVGFICQDGAFIRTKPGI</sequence>
<keyword evidence="18" id="KW-0456">Lyase</keyword>
<evidence type="ECO:0000256" key="3">
    <source>
        <dbReference type="ARBA" id="ARBA00022525"/>
    </source>
</evidence>
<evidence type="ECO:0000313" key="18">
    <source>
        <dbReference type="EMBL" id="KAJ7672766.1"/>
    </source>
</evidence>
<evidence type="ECO:0000256" key="15">
    <source>
        <dbReference type="ARBA" id="ARBA00048766"/>
    </source>
</evidence>
<evidence type="ECO:0000256" key="11">
    <source>
        <dbReference type="ARBA" id="ARBA00037312"/>
    </source>
</evidence>
<dbReference type="PANTHER" id="PTHR31736">
    <property type="match status" value="1"/>
</dbReference>
<keyword evidence="5" id="KW-0677">Repeat</keyword>
<organism evidence="18 19">
    <name type="scientific">Mycena rosella</name>
    <name type="common">Pink bonnet</name>
    <name type="synonym">Agaricus rosellus</name>
    <dbReference type="NCBI Taxonomy" id="1033263"/>
    <lineage>
        <taxon>Eukaryota</taxon>
        <taxon>Fungi</taxon>
        <taxon>Dikarya</taxon>
        <taxon>Basidiomycota</taxon>
        <taxon>Agaricomycotina</taxon>
        <taxon>Agaricomycetes</taxon>
        <taxon>Agaricomycetidae</taxon>
        <taxon>Agaricales</taxon>
        <taxon>Marasmiineae</taxon>
        <taxon>Mycenaceae</taxon>
        <taxon>Mycena</taxon>
    </lineage>
</organism>
<dbReference type="GO" id="GO:0016829">
    <property type="term" value="F:lyase activity"/>
    <property type="evidence" value="ECO:0007669"/>
    <property type="project" value="UniProtKB-KW"/>
</dbReference>
<dbReference type="InterPro" id="IPR000743">
    <property type="entry name" value="Glyco_hydro_28"/>
</dbReference>
<keyword evidence="19" id="KW-1185">Reference proteome</keyword>
<dbReference type="EC" id="3.2.1.67" evidence="12"/>
<evidence type="ECO:0000256" key="17">
    <source>
        <dbReference type="SAM" id="SignalP"/>
    </source>
</evidence>
<evidence type="ECO:0000256" key="5">
    <source>
        <dbReference type="ARBA" id="ARBA00022737"/>
    </source>
</evidence>
<accession>A0AAD7D0W8</accession>
<dbReference type="InterPro" id="IPR012334">
    <property type="entry name" value="Pectin_lyas_fold"/>
</dbReference>
<dbReference type="Proteomes" id="UP001221757">
    <property type="component" value="Unassembled WGS sequence"/>
</dbReference>
<keyword evidence="4 17" id="KW-0732">Signal</keyword>
<comment type="subcellular location">
    <subcellularLocation>
        <location evidence="1">Secreted</location>
    </subcellularLocation>
</comment>
<dbReference type="GO" id="GO:0005975">
    <property type="term" value="P:carbohydrate metabolic process"/>
    <property type="evidence" value="ECO:0007669"/>
    <property type="project" value="InterPro"/>
</dbReference>
<dbReference type="Gene3D" id="2.160.20.10">
    <property type="entry name" value="Single-stranded right-handed beta-helix, Pectin lyase-like"/>
    <property type="match status" value="1"/>
</dbReference>
<gene>
    <name evidence="18" type="ORF">B0H17DRAFT_1083922</name>
</gene>
<comment type="catalytic activity">
    <reaction evidence="15">
        <text>[(1-&gt;4)-alpha-D-galacturonosyl](n) + H2O = alpha-D-galacturonate + [(1-&gt;4)-alpha-D-galacturonosyl](n-1)</text>
        <dbReference type="Rhea" id="RHEA:14117"/>
        <dbReference type="Rhea" id="RHEA-COMP:14570"/>
        <dbReference type="Rhea" id="RHEA-COMP:14572"/>
        <dbReference type="ChEBI" id="CHEBI:15377"/>
        <dbReference type="ChEBI" id="CHEBI:58658"/>
        <dbReference type="ChEBI" id="CHEBI:140523"/>
        <dbReference type="EC" id="3.2.1.67"/>
    </reaction>
</comment>
<comment type="caution">
    <text evidence="18">The sequence shown here is derived from an EMBL/GenBank/DDBJ whole genome shotgun (WGS) entry which is preliminary data.</text>
</comment>
<evidence type="ECO:0000256" key="2">
    <source>
        <dbReference type="ARBA" id="ARBA00008834"/>
    </source>
</evidence>
<dbReference type="GO" id="GO:0004650">
    <property type="term" value="F:polygalacturonase activity"/>
    <property type="evidence" value="ECO:0007669"/>
    <property type="project" value="InterPro"/>
</dbReference>
<reference evidence="18" key="1">
    <citation type="submission" date="2023-03" db="EMBL/GenBank/DDBJ databases">
        <title>Massive genome expansion in bonnet fungi (Mycena s.s.) driven by repeated elements and novel gene families across ecological guilds.</title>
        <authorList>
            <consortium name="Lawrence Berkeley National Laboratory"/>
            <person name="Harder C.B."/>
            <person name="Miyauchi S."/>
            <person name="Viragh M."/>
            <person name="Kuo A."/>
            <person name="Thoen E."/>
            <person name="Andreopoulos B."/>
            <person name="Lu D."/>
            <person name="Skrede I."/>
            <person name="Drula E."/>
            <person name="Henrissat B."/>
            <person name="Morin E."/>
            <person name="Kohler A."/>
            <person name="Barry K."/>
            <person name="LaButti K."/>
            <person name="Morin E."/>
            <person name="Salamov A."/>
            <person name="Lipzen A."/>
            <person name="Mereny Z."/>
            <person name="Hegedus B."/>
            <person name="Baldrian P."/>
            <person name="Stursova M."/>
            <person name="Weitz H."/>
            <person name="Taylor A."/>
            <person name="Grigoriev I.V."/>
            <person name="Nagy L.G."/>
            <person name="Martin F."/>
            <person name="Kauserud H."/>
        </authorList>
    </citation>
    <scope>NUCLEOTIDE SEQUENCE</scope>
    <source>
        <strain evidence="18">CBHHK067</strain>
    </source>
</reference>
<dbReference type="AlphaFoldDB" id="A0AAD7D0W8"/>
<keyword evidence="9 16" id="KW-0326">Glycosidase</keyword>
<keyword evidence="7" id="KW-1015">Disulfide bond</keyword>
<dbReference type="SUPFAM" id="SSF51126">
    <property type="entry name" value="Pectin lyase-like"/>
    <property type="match status" value="1"/>
</dbReference>
<protein>
    <recommendedName>
        <fullName evidence="12">galacturonan 1,4-alpha-galacturonidase</fullName>
        <ecNumber evidence="12">3.2.1.67</ecNumber>
    </recommendedName>
    <alternativeName>
        <fullName evidence="13">Galacturan 1,4-alpha-galacturonidase C</fullName>
    </alternativeName>
    <alternativeName>
        <fullName evidence="14">Poly(1,4-alpha-D-galacturonide)galacturonohydrolase C</fullName>
    </alternativeName>
</protein>